<dbReference type="PROSITE" id="PS50865">
    <property type="entry name" value="ZF_MYND_2"/>
    <property type="match status" value="1"/>
</dbReference>
<dbReference type="SUPFAM" id="SSF82199">
    <property type="entry name" value="SET domain"/>
    <property type="match status" value="1"/>
</dbReference>
<dbReference type="Proteomes" id="UP001378592">
    <property type="component" value="Unassembled WGS sequence"/>
</dbReference>
<dbReference type="EMBL" id="JAZDUA010000349">
    <property type="protein sequence ID" value="KAK7794059.1"/>
    <property type="molecule type" value="Genomic_DNA"/>
</dbReference>
<dbReference type="Pfam" id="PF01753">
    <property type="entry name" value="zf-MYND"/>
    <property type="match status" value="1"/>
</dbReference>
<evidence type="ECO:0000256" key="2">
    <source>
        <dbReference type="ARBA" id="ARBA00022771"/>
    </source>
</evidence>
<dbReference type="PANTHER" id="PTHR12197:SF251">
    <property type="entry name" value="EG:BACR7C10.4 PROTEIN"/>
    <property type="match status" value="1"/>
</dbReference>
<gene>
    <name evidence="6" type="ORF">R5R35_001315</name>
</gene>
<dbReference type="GO" id="GO:0005634">
    <property type="term" value="C:nucleus"/>
    <property type="evidence" value="ECO:0007669"/>
    <property type="project" value="TreeGrafter"/>
</dbReference>
<comment type="caution">
    <text evidence="6">The sequence shown here is derived from an EMBL/GenBank/DDBJ whole genome shotgun (WGS) entry which is preliminary data.</text>
</comment>
<accession>A0AAN9V9E3</accession>
<dbReference type="InterPro" id="IPR011990">
    <property type="entry name" value="TPR-like_helical_dom_sf"/>
</dbReference>
<evidence type="ECO:0000256" key="1">
    <source>
        <dbReference type="ARBA" id="ARBA00022723"/>
    </source>
</evidence>
<dbReference type="InterPro" id="IPR046341">
    <property type="entry name" value="SET_dom_sf"/>
</dbReference>
<keyword evidence="2 4" id="KW-0863">Zinc-finger</keyword>
<dbReference type="PROSITE" id="PS01360">
    <property type="entry name" value="ZF_MYND_1"/>
    <property type="match status" value="1"/>
</dbReference>
<feature type="domain" description="MYND-type" evidence="5">
    <location>
        <begin position="36"/>
        <end position="73"/>
    </location>
</feature>
<protein>
    <recommendedName>
        <fullName evidence="5">MYND-type domain-containing protein</fullName>
    </recommendedName>
</protein>
<dbReference type="GO" id="GO:0008270">
    <property type="term" value="F:zinc ion binding"/>
    <property type="evidence" value="ECO:0007669"/>
    <property type="project" value="UniProtKB-KW"/>
</dbReference>
<evidence type="ECO:0000313" key="7">
    <source>
        <dbReference type="Proteomes" id="UP001378592"/>
    </source>
</evidence>
<dbReference type="PANTHER" id="PTHR12197">
    <property type="entry name" value="HISTONE-LYSINE N-METHYLTRANSFERASE SMYD"/>
    <property type="match status" value="1"/>
</dbReference>
<dbReference type="Gene3D" id="1.25.40.10">
    <property type="entry name" value="Tetratricopeptide repeat domain"/>
    <property type="match status" value="1"/>
</dbReference>
<dbReference type="Gene3D" id="1.10.220.160">
    <property type="match status" value="1"/>
</dbReference>
<evidence type="ECO:0000259" key="5">
    <source>
        <dbReference type="PROSITE" id="PS50865"/>
    </source>
</evidence>
<dbReference type="Gene3D" id="1.25.40.970">
    <property type="match status" value="1"/>
</dbReference>
<proteinExistence type="predicted"/>
<evidence type="ECO:0000256" key="4">
    <source>
        <dbReference type="PROSITE-ProRule" id="PRU00134"/>
    </source>
</evidence>
<dbReference type="InterPro" id="IPR050869">
    <property type="entry name" value="H3K4_H4K5_MeTrfase"/>
</dbReference>
<keyword evidence="3" id="KW-0862">Zinc</keyword>
<dbReference type="SUPFAM" id="SSF144232">
    <property type="entry name" value="HIT/MYND zinc finger-like"/>
    <property type="match status" value="1"/>
</dbReference>
<dbReference type="InterPro" id="IPR002893">
    <property type="entry name" value="Znf_MYND"/>
</dbReference>
<keyword evidence="1" id="KW-0479">Metal-binding</keyword>
<evidence type="ECO:0000256" key="3">
    <source>
        <dbReference type="ARBA" id="ARBA00022833"/>
    </source>
</evidence>
<dbReference type="Gene3D" id="6.10.140.2220">
    <property type="match status" value="1"/>
</dbReference>
<name>A0AAN9V9E3_9ORTH</name>
<dbReference type="Gene3D" id="2.170.270.10">
    <property type="entry name" value="SET domain"/>
    <property type="match status" value="1"/>
</dbReference>
<sequence>MKVKLKAEPPVPPGTVILTAKPFAFVLKSKLRSDRCNHCFNRAKVLRCSGCQYLYYCSRECQKQAWNEHKYECNYLRKIAPRTVPDAAHLMARIILKLQRGGDQEKDYYSATGFRKFKDLMSHYSDLKEDAKRMEHFASLSAVLLDLLGESNLPNTAELMGIYGRVCVNSFNILDPEMLAIGTGIYLSASIIDHSCDPNAVAVFEGTTLYIRTIKQFSTLDWKKVRITYIDLLNSAPARRTELQTGYYFLCDCKRCLDSEEHLLMNSVQCPDSACIKPVPVVSALDSDRVCPSCGHNIKSETLKQYQELLDFTLQQLEVMKDIAYLDVCKVCLKKQQGLFHPLNIYHVKMLDLAFESSIEMCQWEQACQFGAEVKQGYRRYYGEFHPLTGIFHLKLGKLLLHQQHVQKAWEELLEAKRILAITHGENHILFKKDFIPLLIQCENELQSEMRL</sequence>
<dbReference type="AlphaFoldDB" id="A0AAN9V9E3"/>
<evidence type="ECO:0000313" key="6">
    <source>
        <dbReference type="EMBL" id="KAK7794059.1"/>
    </source>
</evidence>
<organism evidence="6 7">
    <name type="scientific">Gryllus longicercus</name>
    <dbReference type="NCBI Taxonomy" id="2509291"/>
    <lineage>
        <taxon>Eukaryota</taxon>
        <taxon>Metazoa</taxon>
        <taxon>Ecdysozoa</taxon>
        <taxon>Arthropoda</taxon>
        <taxon>Hexapoda</taxon>
        <taxon>Insecta</taxon>
        <taxon>Pterygota</taxon>
        <taxon>Neoptera</taxon>
        <taxon>Polyneoptera</taxon>
        <taxon>Orthoptera</taxon>
        <taxon>Ensifera</taxon>
        <taxon>Gryllidea</taxon>
        <taxon>Grylloidea</taxon>
        <taxon>Gryllidae</taxon>
        <taxon>Gryllinae</taxon>
        <taxon>Gryllus</taxon>
    </lineage>
</organism>
<reference evidence="6 7" key="1">
    <citation type="submission" date="2024-03" db="EMBL/GenBank/DDBJ databases">
        <title>The genome assembly and annotation of the cricket Gryllus longicercus Weissman &amp; Gray.</title>
        <authorList>
            <person name="Szrajer S."/>
            <person name="Gray D."/>
            <person name="Ylla G."/>
        </authorList>
    </citation>
    <scope>NUCLEOTIDE SEQUENCE [LARGE SCALE GENOMIC DNA]</scope>
    <source>
        <strain evidence="6">DAG 2021-001</strain>
        <tissue evidence="6">Whole body minus gut</tissue>
    </source>
</reference>
<keyword evidence="7" id="KW-1185">Reference proteome</keyword>